<evidence type="ECO:0008006" key="3">
    <source>
        <dbReference type="Google" id="ProtNLM"/>
    </source>
</evidence>
<protein>
    <recommendedName>
        <fullName evidence="3">PIG-L family deacetylase</fullName>
    </recommendedName>
</protein>
<dbReference type="Pfam" id="PF02585">
    <property type="entry name" value="PIG-L"/>
    <property type="match status" value="1"/>
</dbReference>
<organism evidence="1 2">
    <name type="scientific">Candidatus Nitrospira kreftii</name>
    <dbReference type="NCBI Taxonomy" id="2652173"/>
    <lineage>
        <taxon>Bacteria</taxon>
        <taxon>Pseudomonadati</taxon>
        <taxon>Nitrospirota</taxon>
        <taxon>Nitrospiria</taxon>
        <taxon>Nitrospirales</taxon>
        <taxon>Nitrospiraceae</taxon>
        <taxon>Nitrospira</taxon>
    </lineage>
</organism>
<reference evidence="1 2" key="1">
    <citation type="journal article" date="2020" name="ISME J.">
        <title>Enrichment and physiological characterization of a novel comammox Nitrospira indicates ammonium inhibition of complete nitrification.</title>
        <authorList>
            <person name="Sakoula D."/>
            <person name="Koch H."/>
            <person name="Frank J."/>
            <person name="Jetten M.S.M."/>
            <person name="van Kessel M.A.H.J."/>
            <person name="Lucker S."/>
        </authorList>
    </citation>
    <scope>NUCLEOTIDE SEQUENCE [LARGE SCALE GENOMIC DNA]</scope>
    <source>
        <strain evidence="1">Comreactor17</strain>
    </source>
</reference>
<evidence type="ECO:0000313" key="1">
    <source>
        <dbReference type="EMBL" id="QPD04114.1"/>
    </source>
</evidence>
<dbReference type="Proteomes" id="UP000593737">
    <property type="component" value="Chromosome"/>
</dbReference>
<accession>A0A7S8FDK4</accession>
<dbReference type="GO" id="GO:0016811">
    <property type="term" value="F:hydrolase activity, acting on carbon-nitrogen (but not peptide) bonds, in linear amides"/>
    <property type="evidence" value="ECO:0007669"/>
    <property type="project" value="TreeGrafter"/>
</dbReference>
<dbReference type="PANTHER" id="PTHR12993:SF30">
    <property type="entry name" value="N-ACETYL-ALPHA-D-GLUCOSAMINYL L-MALATE DEACETYLASE 1"/>
    <property type="match status" value="1"/>
</dbReference>
<dbReference type="PANTHER" id="PTHR12993">
    <property type="entry name" value="N-ACETYLGLUCOSAMINYL-PHOSPHATIDYLINOSITOL DE-N-ACETYLASE-RELATED"/>
    <property type="match status" value="1"/>
</dbReference>
<dbReference type="Gene3D" id="3.40.50.10320">
    <property type="entry name" value="LmbE-like"/>
    <property type="match status" value="1"/>
</dbReference>
<sequence length="215" mass="24179">MMAINTKEPMRILALGAHPDDIEVGCGGTLIKYAENGHRIFLMVMTQGGAGGNTAVRKQEQERSAKLLQAEEVFWGGYQDTEVPLGRDLIQTVEEIVRKIEPHFIFVHYHDDTHQDHRHLAMSTITATRYTKNVLFYEGPTTQNFAPTVFVDIQQALDRKIQSLEAHASQIRKTNIEGLSIADLVRSSAHFRGIQGRVRTAEGFLPLRLFINIGI</sequence>
<proteinExistence type="predicted"/>
<dbReference type="InterPro" id="IPR024078">
    <property type="entry name" value="LmbE-like_dom_sf"/>
</dbReference>
<dbReference type="EMBL" id="CP047423">
    <property type="protein sequence ID" value="QPD04114.1"/>
    <property type="molecule type" value="Genomic_DNA"/>
</dbReference>
<dbReference type="InterPro" id="IPR003737">
    <property type="entry name" value="GlcNAc_PI_deacetylase-related"/>
</dbReference>
<dbReference type="KEGG" id="nkf:Nkreftii_001888"/>
<dbReference type="AlphaFoldDB" id="A0A7S8FDK4"/>
<dbReference type="SUPFAM" id="SSF102588">
    <property type="entry name" value="LmbE-like"/>
    <property type="match status" value="1"/>
</dbReference>
<evidence type="ECO:0000313" key="2">
    <source>
        <dbReference type="Proteomes" id="UP000593737"/>
    </source>
</evidence>
<name>A0A7S8FDK4_9BACT</name>
<gene>
    <name evidence="1" type="ORF">Nkreftii_001888</name>
</gene>